<proteinExistence type="inferred from homology"/>
<keyword evidence="7 13" id="KW-0479">Metal-binding</keyword>
<evidence type="ECO:0000256" key="15">
    <source>
        <dbReference type="SAM" id="Phobius"/>
    </source>
</evidence>
<organism evidence="16 17">
    <name type="scientific">Obba rivulosa</name>
    <dbReference type="NCBI Taxonomy" id="1052685"/>
    <lineage>
        <taxon>Eukaryota</taxon>
        <taxon>Fungi</taxon>
        <taxon>Dikarya</taxon>
        <taxon>Basidiomycota</taxon>
        <taxon>Agaricomycotina</taxon>
        <taxon>Agaricomycetes</taxon>
        <taxon>Polyporales</taxon>
        <taxon>Gelatoporiaceae</taxon>
        <taxon>Obba</taxon>
    </lineage>
</organism>
<keyword evidence="12 15" id="KW-0472">Membrane</keyword>
<name>A0A8E2AXX0_9APHY</name>
<comment type="pathway">
    <text evidence="3">Secondary metabolite biosynthesis.</text>
</comment>
<keyword evidence="9 14" id="KW-0560">Oxidoreductase</keyword>
<feature type="transmembrane region" description="Helical" evidence="15">
    <location>
        <begin position="6"/>
        <end position="24"/>
    </location>
</feature>
<keyword evidence="8 15" id="KW-1133">Transmembrane helix</keyword>
<dbReference type="CDD" id="cd11065">
    <property type="entry name" value="CYP64-like"/>
    <property type="match status" value="1"/>
</dbReference>
<keyword evidence="10 13" id="KW-0408">Iron</keyword>
<dbReference type="AlphaFoldDB" id="A0A8E2AXX0"/>
<evidence type="ECO:0000256" key="7">
    <source>
        <dbReference type="ARBA" id="ARBA00022723"/>
    </source>
</evidence>
<dbReference type="InterPro" id="IPR036396">
    <property type="entry name" value="Cyt_P450_sf"/>
</dbReference>
<dbReference type="Proteomes" id="UP000250043">
    <property type="component" value="Unassembled WGS sequence"/>
</dbReference>
<evidence type="ECO:0000256" key="4">
    <source>
        <dbReference type="ARBA" id="ARBA00010617"/>
    </source>
</evidence>
<dbReference type="GO" id="GO:0016705">
    <property type="term" value="F:oxidoreductase activity, acting on paired donors, with incorporation or reduction of molecular oxygen"/>
    <property type="evidence" value="ECO:0007669"/>
    <property type="project" value="InterPro"/>
</dbReference>
<evidence type="ECO:0000256" key="12">
    <source>
        <dbReference type="ARBA" id="ARBA00023136"/>
    </source>
</evidence>
<evidence type="ECO:0000256" key="9">
    <source>
        <dbReference type="ARBA" id="ARBA00023002"/>
    </source>
</evidence>
<dbReference type="GO" id="GO:0016020">
    <property type="term" value="C:membrane"/>
    <property type="evidence" value="ECO:0007669"/>
    <property type="project" value="UniProtKB-SubCell"/>
</dbReference>
<dbReference type="InterPro" id="IPR017972">
    <property type="entry name" value="Cyt_P450_CS"/>
</dbReference>
<evidence type="ECO:0000256" key="11">
    <source>
        <dbReference type="ARBA" id="ARBA00023033"/>
    </source>
</evidence>
<dbReference type="PANTHER" id="PTHR46300:SF7">
    <property type="entry name" value="P450, PUTATIVE (EUROFUNG)-RELATED"/>
    <property type="match status" value="1"/>
</dbReference>
<dbReference type="GO" id="GO:0005506">
    <property type="term" value="F:iron ion binding"/>
    <property type="evidence" value="ECO:0007669"/>
    <property type="project" value="InterPro"/>
</dbReference>
<sequence>MLFPFLIQAFLTVILLGLFCHLAYRKWAGRRALRLPPGPLQLPILGNVHQLPQDYQEKTLARWGRQYGDIVFAQLFRTPAVIISSVSVAKDLMEKRSANYSSRPHFVLQTELMGWDSAITHMPYNDRFRKHRKWIQDAIQSKSALLSFRSLQYRETYTFLTSITESPDEFMSHIRRFAAALIMEITYGHTITSLNDQFLRIAERATTETVANGSPGSMLVDFFPILKHMPLWMPGAGFLRRAAQVKYHVRRMLDKPYDLVKNRLATGTASPSFTSALLEQASRGNVSNPEEEEEDIKGAAGVLFAAGSDTTVSVLSTFLLAMVLHPEVYQKAQTEIHQVTGGTRLPGFEDREQLPYLACVLKELLRWHCPVPLGIPHLASVSDEYSGYDIPQGSLIIPNIWAMTQRTDVFPDPSTFRPERFMEPGGQVTDSIDPANMVFGFGRRVCPGQDFADASIWLLIANMVATMDISRAQDTRGNDITPSASFTSGFVSHPKPFKCRISPRSASVIKLISDMSTIHA</sequence>
<evidence type="ECO:0000313" key="17">
    <source>
        <dbReference type="Proteomes" id="UP000250043"/>
    </source>
</evidence>
<reference evidence="16 17" key="1">
    <citation type="submission" date="2016-07" db="EMBL/GenBank/DDBJ databases">
        <title>Draft genome of the white-rot fungus Obba rivulosa 3A-2.</title>
        <authorList>
            <consortium name="DOE Joint Genome Institute"/>
            <person name="Miettinen O."/>
            <person name="Riley R."/>
            <person name="Acob R."/>
            <person name="Barry K."/>
            <person name="Cullen D."/>
            <person name="De Vries R."/>
            <person name="Hainaut M."/>
            <person name="Hatakka A."/>
            <person name="Henrissat B."/>
            <person name="Hilden K."/>
            <person name="Kuo R."/>
            <person name="Labutti K."/>
            <person name="Lipzen A."/>
            <person name="Makela M.R."/>
            <person name="Sandor L."/>
            <person name="Spatafora J.W."/>
            <person name="Grigoriev I.V."/>
            <person name="Hibbett D.S."/>
        </authorList>
    </citation>
    <scope>NUCLEOTIDE SEQUENCE [LARGE SCALE GENOMIC DNA]</scope>
    <source>
        <strain evidence="16 17">3A-2</strain>
    </source>
</reference>
<dbReference type="EMBL" id="KV722412">
    <property type="protein sequence ID" value="OCH90107.1"/>
    <property type="molecule type" value="Genomic_DNA"/>
</dbReference>
<comment type="cofactor">
    <cofactor evidence="1 13">
        <name>heme</name>
        <dbReference type="ChEBI" id="CHEBI:30413"/>
    </cofactor>
</comment>
<dbReference type="GO" id="GO:0004497">
    <property type="term" value="F:monooxygenase activity"/>
    <property type="evidence" value="ECO:0007669"/>
    <property type="project" value="UniProtKB-KW"/>
</dbReference>
<evidence type="ECO:0000313" key="16">
    <source>
        <dbReference type="EMBL" id="OCH90107.1"/>
    </source>
</evidence>
<dbReference type="InterPro" id="IPR050364">
    <property type="entry name" value="Cytochrome_P450_fung"/>
</dbReference>
<evidence type="ECO:0000256" key="3">
    <source>
        <dbReference type="ARBA" id="ARBA00005179"/>
    </source>
</evidence>
<evidence type="ECO:0000256" key="6">
    <source>
        <dbReference type="ARBA" id="ARBA00022692"/>
    </source>
</evidence>
<keyword evidence="5 13" id="KW-0349">Heme</keyword>
<evidence type="ECO:0000256" key="5">
    <source>
        <dbReference type="ARBA" id="ARBA00022617"/>
    </source>
</evidence>
<evidence type="ECO:0000256" key="1">
    <source>
        <dbReference type="ARBA" id="ARBA00001971"/>
    </source>
</evidence>
<dbReference type="PRINTS" id="PR00463">
    <property type="entry name" value="EP450I"/>
</dbReference>
<evidence type="ECO:0000256" key="14">
    <source>
        <dbReference type="RuleBase" id="RU000461"/>
    </source>
</evidence>
<dbReference type="OrthoDB" id="2789670at2759"/>
<evidence type="ECO:0000256" key="13">
    <source>
        <dbReference type="PIRSR" id="PIRSR602401-1"/>
    </source>
</evidence>
<dbReference type="Pfam" id="PF00067">
    <property type="entry name" value="p450"/>
    <property type="match status" value="1"/>
</dbReference>
<keyword evidence="6 15" id="KW-0812">Transmembrane</keyword>
<gene>
    <name evidence="16" type="ORF">OBBRIDRAFT_887958</name>
</gene>
<protein>
    <submittedName>
        <fullName evidence="16">Cytochrome P450 monooxygenase</fullName>
    </submittedName>
</protein>
<keyword evidence="11 14" id="KW-0503">Monooxygenase</keyword>
<dbReference type="InterPro" id="IPR002401">
    <property type="entry name" value="Cyt_P450_E_grp-I"/>
</dbReference>
<evidence type="ECO:0000256" key="8">
    <source>
        <dbReference type="ARBA" id="ARBA00022989"/>
    </source>
</evidence>
<dbReference type="SUPFAM" id="SSF48264">
    <property type="entry name" value="Cytochrome P450"/>
    <property type="match status" value="1"/>
</dbReference>
<evidence type="ECO:0000256" key="10">
    <source>
        <dbReference type="ARBA" id="ARBA00023004"/>
    </source>
</evidence>
<dbReference type="PRINTS" id="PR00385">
    <property type="entry name" value="P450"/>
</dbReference>
<dbReference type="PROSITE" id="PS00086">
    <property type="entry name" value="CYTOCHROME_P450"/>
    <property type="match status" value="1"/>
</dbReference>
<dbReference type="GO" id="GO:0020037">
    <property type="term" value="F:heme binding"/>
    <property type="evidence" value="ECO:0007669"/>
    <property type="project" value="InterPro"/>
</dbReference>
<feature type="binding site" description="axial binding residue" evidence="13">
    <location>
        <position position="446"/>
    </location>
    <ligand>
        <name>heme</name>
        <dbReference type="ChEBI" id="CHEBI:30413"/>
    </ligand>
    <ligandPart>
        <name>Fe</name>
        <dbReference type="ChEBI" id="CHEBI:18248"/>
    </ligandPart>
</feature>
<dbReference type="Gene3D" id="1.10.630.10">
    <property type="entry name" value="Cytochrome P450"/>
    <property type="match status" value="1"/>
</dbReference>
<comment type="subcellular location">
    <subcellularLocation>
        <location evidence="2">Membrane</location>
        <topology evidence="2">Single-pass membrane protein</topology>
    </subcellularLocation>
</comment>
<dbReference type="InterPro" id="IPR001128">
    <property type="entry name" value="Cyt_P450"/>
</dbReference>
<dbReference type="PANTHER" id="PTHR46300">
    <property type="entry name" value="P450, PUTATIVE (EUROFUNG)-RELATED-RELATED"/>
    <property type="match status" value="1"/>
</dbReference>
<keyword evidence="17" id="KW-1185">Reference proteome</keyword>
<evidence type="ECO:0000256" key="2">
    <source>
        <dbReference type="ARBA" id="ARBA00004167"/>
    </source>
</evidence>
<comment type="similarity">
    <text evidence="4 14">Belongs to the cytochrome P450 family.</text>
</comment>
<accession>A0A8E2AXX0</accession>